<evidence type="ECO:0000313" key="2">
    <source>
        <dbReference type="EMBL" id="MBB3974375.1"/>
    </source>
</evidence>
<keyword evidence="1" id="KW-0812">Transmembrane</keyword>
<sequence length="77" mass="7559">MNAGALGALLGAVAGALIGALGAKALNAGLDRQIAGASPEDARKFTTIRRLAGPIVIATTIVEIAIVGYVAAEMLAS</sequence>
<organism evidence="2 3">
    <name type="scientific">Hansschlegelia beijingensis</name>
    <dbReference type="NCBI Taxonomy" id="1133344"/>
    <lineage>
        <taxon>Bacteria</taxon>
        <taxon>Pseudomonadati</taxon>
        <taxon>Pseudomonadota</taxon>
        <taxon>Alphaproteobacteria</taxon>
        <taxon>Hyphomicrobiales</taxon>
        <taxon>Methylopilaceae</taxon>
        <taxon>Hansschlegelia</taxon>
    </lineage>
</organism>
<reference evidence="2 3" key="1">
    <citation type="submission" date="2020-08" db="EMBL/GenBank/DDBJ databases">
        <title>Genomic Encyclopedia of Type Strains, Phase IV (KMG-IV): sequencing the most valuable type-strain genomes for metagenomic binning, comparative biology and taxonomic classification.</title>
        <authorList>
            <person name="Goeker M."/>
        </authorList>
    </citation>
    <scope>NUCLEOTIDE SEQUENCE [LARGE SCALE GENOMIC DNA]</scope>
    <source>
        <strain evidence="2 3">DSM 25481</strain>
    </source>
</reference>
<evidence type="ECO:0000256" key="1">
    <source>
        <dbReference type="SAM" id="Phobius"/>
    </source>
</evidence>
<accession>A0A7W6GGI6</accession>
<gene>
    <name evidence="2" type="ORF">GGR24_003056</name>
</gene>
<evidence type="ECO:0000313" key="3">
    <source>
        <dbReference type="Proteomes" id="UP000528964"/>
    </source>
</evidence>
<feature type="transmembrane region" description="Helical" evidence="1">
    <location>
        <begin position="51"/>
        <end position="72"/>
    </location>
</feature>
<proteinExistence type="predicted"/>
<keyword evidence="3" id="KW-1185">Reference proteome</keyword>
<name>A0A7W6GGI6_9HYPH</name>
<dbReference type="RefSeq" id="WP_183396216.1">
    <property type="nucleotide sequence ID" value="NZ_JACIDR010000005.1"/>
</dbReference>
<keyword evidence="1" id="KW-1133">Transmembrane helix</keyword>
<dbReference type="EMBL" id="JACIDR010000005">
    <property type="protein sequence ID" value="MBB3974375.1"/>
    <property type="molecule type" value="Genomic_DNA"/>
</dbReference>
<comment type="caution">
    <text evidence="2">The sequence shown here is derived from an EMBL/GenBank/DDBJ whole genome shotgun (WGS) entry which is preliminary data.</text>
</comment>
<dbReference type="AlphaFoldDB" id="A0A7W6GGI6"/>
<protein>
    <submittedName>
        <fullName evidence="2">Uncharacterized protein</fullName>
    </submittedName>
</protein>
<dbReference type="Proteomes" id="UP000528964">
    <property type="component" value="Unassembled WGS sequence"/>
</dbReference>
<keyword evidence="1" id="KW-0472">Membrane</keyword>